<proteinExistence type="inferred from homology"/>
<keyword evidence="4" id="KW-0456">Lyase</keyword>
<gene>
    <name evidence="8" type="ORF">HPB52_001948</name>
</gene>
<comment type="caution">
    <text evidence="8">The sequence shown here is derived from an EMBL/GenBank/DDBJ whole genome shotgun (WGS) entry which is preliminary data.</text>
</comment>
<dbReference type="GO" id="GO:0033387">
    <property type="term" value="P:putrescine biosynthetic process from arginine, via ornithine"/>
    <property type="evidence" value="ECO:0007669"/>
    <property type="project" value="TreeGrafter"/>
</dbReference>
<keyword evidence="3" id="KW-0663">Pyridoxal phosphate</keyword>
<dbReference type="Pfam" id="PF00278">
    <property type="entry name" value="Orn_DAP_Arg_deC"/>
    <property type="match status" value="1"/>
</dbReference>
<accession>A0A9D4PPR2</accession>
<evidence type="ECO:0000256" key="5">
    <source>
        <dbReference type="RuleBase" id="RU003737"/>
    </source>
</evidence>
<dbReference type="InterPro" id="IPR022657">
    <property type="entry name" value="De-COase2_CS"/>
</dbReference>
<dbReference type="InterPro" id="IPR022644">
    <property type="entry name" value="De-COase2_N"/>
</dbReference>
<dbReference type="EMBL" id="JABSTV010001251">
    <property type="protein sequence ID" value="KAH7950822.1"/>
    <property type="molecule type" value="Genomic_DNA"/>
</dbReference>
<dbReference type="Gene3D" id="3.20.20.10">
    <property type="entry name" value="Alanine racemase"/>
    <property type="match status" value="1"/>
</dbReference>
<dbReference type="VEuPathDB" id="VectorBase:RSAN_050951"/>
<dbReference type="PRINTS" id="PR01179">
    <property type="entry name" value="ODADCRBXLASE"/>
</dbReference>
<dbReference type="PANTHER" id="PTHR11482">
    <property type="entry name" value="ARGININE/DIAMINOPIMELATE/ORNITHINE DECARBOXYLASE"/>
    <property type="match status" value="1"/>
</dbReference>
<dbReference type="Pfam" id="PF02784">
    <property type="entry name" value="Orn_Arg_deC_N"/>
    <property type="match status" value="1"/>
</dbReference>
<feature type="domain" description="Orn/DAP/Arg decarboxylase 2 C-terminal" evidence="6">
    <location>
        <begin position="153"/>
        <end position="250"/>
    </location>
</feature>
<dbReference type="InterPro" id="IPR000183">
    <property type="entry name" value="Orn/DAP/Arg_de-COase"/>
</dbReference>
<dbReference type="GO" id="GO:0004586">
    <property type="term" value="F:ornithine decarboxylase activity"/>
    <property type="evidence" value="ECO:0007669"/>
    <property type="project" value="TreeGrafter"/>
</dbReference>
<name>A0A9D4PPR2_RHISA</name>
<dbReference type="InterPro" id="IPR022643">
    <property type="entry name" value="De-COase2_C"/>
</dbReference>
<sequence length="317" mass="34577">MMTFDCAEELEKISDKNSRLLLRVKAQGGVIEGKMAAKYGCSSDEAAPLLLTARNLGHSVVGVAFHVGAIHYNPETFAHAIAQAREVFDVAKKFGIEMNVLDIGGGFPGGIRKRESFEEVCRAVRCALDLHFPESSGIRVIAEPGQYMVTAPYTLVAKVVAKRTRQTSIHGILCRHHDVYLNASKENCIPREMYPFLDIGYQPLGPPYDRPRTHLTTLWGATCHPLDVLEESVPFFEVSVDEWLVVDNVGAYGMVKASGFNGTGFPPVHYITSAEDAPRVAHILEASPFSPGYSQPMQAAKETCCSGIDPNLGSHAS</sequence>
<evidence type="ECO:0000256" key="3">
    <source>
        <dbReference type="ARBA" id="ARBA00022898"/>
    </source>
</evidence>
<protein>
    <recommendedName>
        <fullName evidence="10">Ornithine decarboxylase</fullName>
    </recommendedName>
</protein>
<organism evidence="8 9">
    <name type="scientific">Rhipicephalus sanguineus</name>
    <name type="common">Brown dog tick</name>
    <name type="synonym">Ixodes sanguineus</name>
    <dbReference type="NCBI Taxonomy" id="34632"/>
    <lineage>
        <taxon>Eukaryota</taxon>
        <taxon>Metazoa</taxon>
        <taxon>Ecdysozoa</taxon>
        <taxon>Arthropoda</taxon>
        <taxon>Chelicerata</taxon>
        <taxon>Arachnida</taxon>
        <taxon>Acari</taxon>
        <taxon>Parasitiformes</taxon>
        <taxon>Ixodida</taxon>
        <taxon>Ixodoidea</taxon>
        <taxon>Ixodidae</taxon>
        <taxon>Rhipicephalinae</taxon>
        <taxon>Rhipicephalus</taxon>
        <taxon>Rhipicephalus</taxon>
    </lineage>
</organism>
<reference evidence="8" key="1">
    <citation type="journal article" date="2020" name="Cell">
        <title>Large-Scale Comparative Analyses of Tick Genomes Elucidate Their Genetic Diversity and Vector Capacities.</title>
        <authorList>
            <consortium name="Tick Genome and Microbiome Consortium (TIGMIC)"/>
            <person name="Jia N."/>
            <person name="Wang J."/>
            <person name="Shi W."/>
            <person name="Du L."/>
            <person name="Sun Y."/>
            <person name="Zhan W."/>
            <person name="Jiang J.F."/>
            <person name="Wang Q."/>
            <person name="Zhang B."/>
            <person name="Ji P."/>
            <person name="Bell-Sakyi L."/>
            <person name="Cui X.M."/>
            <person name="Yuan T.T."/>
            <person name="Jiang B.G."/>
            <person name="Yang W.F."/>
            <person name="Lam T.T."/>
            <person name="Chang Q.C."/>
            <person name="Ding S.J."/>
            <person name="Wang X.J."/>
            <person name="Zhu J.G."/>
            <person name="Ruan X.D."/>
            <person name="Zhao L."/>
            <person name="Wei J.T."/>
            <person name="Ye R.Z."/>
            <person name="Que T.C."/>
            <person name="Du C.H."/>
            <person name="Zhou Y.H."/>
            <person name="Cheng J.X."/>
            <person name="Dai P.F."/>
            <person name="Guo W.B."/>
            <person name="Han X.H."/>
            <person name="Huang E.J."/>
            <person name="Li L.F."/>
            <person name="Wei W."/>
            <person name="Gao Y.C."/>
            <person name="Liu J.Z."/>
            <person name="Shao H.Z."/>
            <person name="Wang X."/>
            <person name="Wang C.C."/>
            <person name="Yang T.C."/>
            <person name="Huo Q.B."/>
            <person name="Li W."/>
            <person name="Chen H.Y."/>
            <person name="Chen S.E."/>
            <person name="Zhou L.G."/>
            <person name="Ni X.B."/>
            <person name="Tian J.H."/>
            <person name="Sheng Y."/>
            <person name="Liu T."/>
            <person name="Pan Y.S."/>
            <person name="Xia L.Y."/>
            <person name="Li J."/>
            <person name="Zhao F."/>
            <person name="Cao W.C."/>
        </authorList>
    </citation>
    <scope>NUCLEOTIDE SEQUENCE</scope>
    <source>
        <strain evidence="8">Rsan-2018</strain>
    </source>
</reference>
<evidence type="ECO:0000313" key="9">
    <source>
        <dbReference type="Proteomes" id="UP000821837"/>
    </source>
</evidence>
<dbReference type="GO" id="GO:0005737">
    <property type="term" value="C:cytoplasm"/>
    <property type="evidence" value="ECO:0007669"/>
    <property type="project" value="TreeGrafter"/>
</dbReference>
<evidence type="ECO:0000256" key="4">
    <source>
        <dbReference type="ARBA" id="ARBA00023239"/>
    </source>
</evidence>
<dbReference type="InterPro" id="IPR009006">
    <property type="entry name" value="Ala_racemase/Decarboxylase_C"/>
</dbReference>
<evidence type="ECO:0000256" key="2">
    <source>
        <dbReference type="ARBA" id="ARBA00008872"/>
    </source>
</evidence>
<dbReference type="PANTHER" id="PTHR11482:SF6">
    <property type="entry name" value="ORNITHINE DECARBOXYLASE 1-RELATED"/>
    <property type="match status" value="1"/>
</dbReference>
<reference evidence="8" key="2">
    <citation type="submission" date="2021-09" db="EMBL/GenBank/DDBJ databases">
        <authorList>
            <person name="Jia N."/>
            <person name="Wang J."/>
            <person name="Shi W."/>
            <person name="Du L."/>
            <person name="Sun Y."/>
            <person name="Zhan W."/>
            <person name="Jiang J."/>
            <person name="Wang Q."/>
            <person name="Zhang B."/>
            <person name="Ji P."/>
            <person name="Sakyi L.B."/>
            <person name="Cui X."/>
            <person name="Yuan T."/>
            <person name="Jiang B."/>
            <person name="Yang W."/>
            <person name="Lam T.T.-Y."/>
            <person name="Chang Q."/>
            <person name="Ding S."/>
            <person name="Wang X."/>
            <person name="Zhu J."/>
            <person name="Ruan X."/>
            <person name="Zhao L."/>
            <person name="Wei J."/>
            <person name="Que T."/>
            <person name="Du C."/>
            <person name="Cheng J."/>
            <person name="Dai P."/>
            <person name="Han X."/>
            <person name="Huang E."/>
            <person name="Gao Y."/>
            <person name="Liu J."/>
            <person name="Shao H."/>
            <person name="Ye R."/>
            <person name="Li L."/>
            <person name="Wei W."/>
            <person name="Wang X."/>
            <person name="Wang C."/>
            <person name="Huo Q."/>
            <person name="Li W."/>
            <person name="Guo W."/>
            <person name="Chen H."/>
            <person name="Chen S."/>
            <person name="Zhou L."/>
            <person name="Zhou L."/>
            <person name="Ni X."/>
            <person name="Tian J."/>
            <person name="Zhou Y."/>
            <person name="Sheng Y."/>
            <person name="Liu T."/>
            <person name="Pan Y."/>
            <person name="Xia L."/>
            <person name="Li J."/>
            <person name="Zhao F."/>
            <person name="Cao W."/>
        </authorList>
    </citation>
    <scope>NUCLEOTIDE SEQUENCE</scope>
    <source>
        <strain evidence="8">Rsan-2018</strain>
        <tissue evidence="8">Larvae</tissue>
    </source>
</reference>
<dbReference type="Proteomes" id="UP000821837">
    <property type="component" value="Chromosome 5"/>
</dbReference>
<comment type="similarity">
    <text evidence="2 5">Belongs to the Orn/Lys/Arg decarboxylase class-II family.</text>
</comment>
<evidence type="ECO:0008006" key="10">
    <source>
        <dbReference type="Google" id="ProtNLM"/>
    </source>
</evidence>
<dbReference type="SUPFAM" id="SSF51419">
    <property type="entry name" value="PLP-binding barrel"/>
    <property type="match status" value="1"/>
</dbReference>
<dbReference type="PROSITE" id="PS00879">
    <property type="entry name" value="ODR_DC_2_2"/>
    <property type="match status" value="1"/>
</dbReference>
<keyword evidence="9" id="KW-1185">Reference proteome</keyword>
<evidence type="ECO:0000256" key="1">
    <source>
        <dbReference type="ARBA" id="ARBA00001933"/>
    </source>
</evidence>
<evidence type="ECO:0000259" key="6">
    <source>
        <dbReference type="Pfam" id="PF00278"/>
    </source>
</evidence>
<comment type="cofactor">
    <cofactor evidence="1">
        <name>pyridoxal 5'-phosphate</name>
        <dbReference type="ChEBI" id="CHEBI:597326"/>
    </cofactor>
</comment>
<feature type="domain" description="Orn/DAP/Arg decarboxylase 2 N-terminal" evidence="7">
    <location>
        <begin position="1"/>
        <end position="149"/>
    </location>
</feature>
<evidence type="ECO:0000313" key="8">
    <source>
        <dbReference type="EMBL" id="KAH7950822.1"/>
    </source>
</evidence>
<dbReference type="AlphaFoldDB" id="A0A9D4PPR2"/>
<evidence type="ECO:0000259" key="7">
    <source>
        <dbReference type="Pfam" id="PF02784"/>
    </source>
</evidence>
<dbReference type="InterPro" id="IPR002433">
    <property type="entry name" value="Orn_de-COase"/>
</dbReference>
<dbReference type="InterPro" id="IPR029066">
    <property type="entry name" value="PLP-binding_barrel"/>
</dbReference>
<dbReference type="Gene3D" id="2.40.37.10">
    <property type="entry name" value="Lyase, Ornithine Decarboxylase, Chain A, domain 1"/>
    <property type="match status" value="1"/>
</dbReference>
<dbReference type="SUPFAM" id="SSF50621">
    <property type="entry name" value="Alanine racemase C-terminal domain-like"/>
    <property type="match status" value="1"/>
</dbReference>